<feature type="compositionally biased region" description="Pro residues" evidence="1">
    <location>
        <begin position="997"/>
        <end position="1007"/>
    </location>
</feature>
<dbReference type="GeneID" id="39593438"/>
<dbReference type="EMBL" id="RSCE01000008">
    <property type="protein sequence ID" value="RSH80319.1"/>
    <property type="molecule type" value="Genomic_DNA"/>
</dbReference>
<feature type="compositionally biased region" description="Low complexity" evidence="1">
    <location>
        <begin position="985"/>
        <end position="996"/>
    </location>
</feature>
<dbReference type="Proteomes" id="UP000279236">
    <property type="component" value="Unassembled WGS sequence"/>
</dbReference>
<comment type="caution">
    <text evidence="2">The sequence shown here is derived from an EMBL/GenBank/DDBJ whole genome shotgun (WGS) entry which is preliminary data.</text>
</comment>
<feature type="compositionally biased region" description="Polar residues" evidence="1">
    <location>
        <begin position="1211"/>
        <end position="1226"/>
    </location>
</feature>
<feature type="region of interest" description="Disordered" evidence="1">
    <location>
        <begin position="979"/>
        <end position="1102"/>
    </location>
</feature>
<feature type="region of interest" description="Disordered" evidence="1">
    <location>
        <begin position="1515"/>
        <end position="1716"/>
    </location>
</feature>
<protein>
    <submittedName>
        <fullName evidence="2">Uncharacterized protein</fullName>
    </submittedName>
</protein>
<feature type="compositionally biased region" description="Basic and acidic residues" evidence="1">
    <location>
        <begin position="1085"/>
        <end position="1095"/>
    </location>
</feature>
<feature type="compositionally biased region" description="Low complexity" evidence="1">
    <location>
        <begin position="1227"/>
        <end position="1238"/>
    </location>
</feature>
<feature type="compositionally biased region" description="Low complexity" evidence="1">
    <location>
        <begin position="903"/>
        <end position="922"/>
    </location>
</feature>
<feature type="compositionally biased region" description="Low complexity" evidence="1">
    <location>
        <begin position="637"/>
        <end position="655"/>
    </location>
</feature>
<feature type="compositionally biased region" description="Pro residues" evidence="1">
    <location>
        <begin position="1"/>
        <end position="12"/>
    </location>
</feature>
<feature type="region of interest" description="Disordered" evidence="1">
    <location>
        <begin position="1"/>
        <end position="48"/>
    </location>
</feature>
<feature type="compositionally biased region" description="Basic residues" evidence="1">
    <location>
        <begin position="1606"/>
        <end position="1620"/>
    </location>
</feature>
<evidence type="ECO:0000313" key="2">
    <source>
        <dbReference type="EMBL" id="RSH80319.1"/>
    </source>
</evidence>
<sequence>MEPGKQPPPPSDQEPQAPSDPATRPLPPSSPHLPPTLPSPTRDAATATARADAIVAAAGQVVDPHRADAERRANYETRADLDVAFAYFEALRDTNELHTAWEGLLAAVLAQQVIARWKKNEIAEGNKTSERFVNTARDLCKNKFHYVFKVLEQETWTRIIKICIEIASPHLDGTPQPSIEFVRNRLASSGYVLSGVPPNGYVFPTQYGEDGARLGLQSFARPPVEHIMPGMDTLHPELNPQDRQPRPMVELLVANAGPSHTRPTPDPAPEDAIADFLGEPAAGPAEPAINTVIATRDAATAPRRAREADAAYQRLVIREVARRQLQVLKIKKLRDLQARQRLYRAHWTAGRDAAFMAAARKRREVKERKRELDAQRHRSHGEHYVVDVPAPCLSPMWPRVPPLGEAGPGPTTQNARAARQVDARANMAEVYRELVQPVPRPEWYNFTTQSALEALNGDAEWVMRNHQGSISAGVAGALDLMPDVFNPQEIENPGIEVGLIFAPLPPTSARAAETEDVGEDVPATETVVGTEPGSIQPAEPRPRPVVAPAPAPHPARPAPQQLSPADLAHHEAVQRARLQQLSDRGIVVPGHTAAPTSDLAPDPRVGPETAISQAASQHVAQTATLPGRHVDIVEHGQQSQQVQQPLVRSAPAPGARRARRARVAAPDHDNSQSAPGNTAEPKLYTAEQLWAAQYMCEKGYDVGDAPASGSAAPRRVFMPINDPQTIGLTPGQEALLQSTRPQRGPFVLHLNLADPVYQLPVPQEQGEGLLVSLDQPIPAVAAVEAATVPPPHANERGDMPSRQQNLPHAGPVAQVVAPPVPPMEVQPSVLRRAAPLERPRPPIPHPPLPHSHVLCGAEVRRTGTLPRRGTQDVDMSELFTLPPEILAQGEPVVFAPRVAAAPAHATAPDQASAGQQQQQQVQDMGYGSAPPPPPPPPPHESSMAVPQAPPEPQLQPLSDEEFAMLAALAMQIEYDDVQCGPQYDPQYEQFPAQPAAPFHPQPQPQTQPQPTEAQLDTERRAATLEGEVKLAERQAQRQKREARRAAERDARVARGEPPSPPKRVYKRKNAHQRTASAASQVAQDQHQHQDGDRAQEQVSAVHAQEVQQQQALDQQARIYAVQAARMREVSLMMGAVPHSDQGQHQYKHQHQHQLQPPPELTQEVVPNYGEVVHQEYPAAMPQPDVLLYTAQQNANQLQDTTFVPPHPVQHQDWQQGTVQQDPSYYSQQAFQQQQQQQQHISDIQLHPQAGAQHGTNTHQAAQPANWWIKQEMVAPQGHTGTPMNGIGPVDQFPSAVQMEREFAAYQESDYRQRLALDEATAYLGAQVNVAQPQHTSLLPLQQPYRPFDVSMPDPSTLFHSPFSADTTAMAGWSEPMWDPQQASLSAPLVADAASPYVGTPASAGWAAPQSAFMSPATQGTPTWFDMPPSAPAGTPHFPTPPPPVIAISEPASQHPTPLSYMPTPVPFALDFVPTPQMAMSSHDSSTQPTPVIVTPAPLPPMFTREDMERAMGVSPSMLTPSPMGSPFPPTVDEYRASQGAASGSGSDTLAPPPNIGGGSRKRTLSEYTASPAADEGVEAAAPAPPAKKRRPYTKKGDKVDAEPKAKPKPKPKPKTMPRPKKTVEYTNGPQLAAFHARNAIQASTQSQSQGLSGVSGVAGVAGVAGPNLPVASLHPSAATTTANHGHAHAPGQPSPRLPLNQKQPNATQASAHSHLT</sequence>
<feature type="compositionally biased region" description="Pro residues" evidence="1">
    <location>
        <begin position="929"/>
        <end position="939"/>
    </location>
</feature>
<feature type="compositionally biased region" description="Low complexity" evidence="1">
    <location>
        <begin position="1641"/>
        <end position="1665"/>
    </location>
</feature>
<feature type="region of interest" description="Disordered" evidence="1">
    <location>
        <begin position="526"/>
        <end position="561"/>
    </location>
</feature>
<feature type="compositionally biased region" description="Polar residues" evidence="1">
    <location>
        <begin position="1072"/>
        <end position="1084"/>
    </location>
</feature>
<proteinExistence type="predicted"/>
<feature type="compositionally biased region" description="Polar residues" evidence="1">
    <location>
        <begin position="1700"/>
        <end position="1716"/>
    </location>
</feature>
<feature type="compositionally biased region" description="Basic and acidic residues" evidence="1">
    <location>
        <begin position="1016"/>
        <end position="1054"/>
    </location>
</feature>
<feature type="compositionally biased region" description="Basic and acidic residues" evidence="1">
    <location>
        <begin position="1594"/>
        <end position="1605"/>
    </location>
</feature>
<evidence type="ECO:0000313" key="3">
    <source>
        <dbReference type="Proteomes" id="UP000279236"/>
    </source>
</evidence>
<feature type="region of interest" description="Disordered" evidence="1">
    <location>
        <begin position="1200"/>
        <end position="1240"/>
    </location>
</feature>
<organism evidence="2 3">
    <name type="scientific">Apiotrichum porosum</name>
    <dbReference type="NCBI Taxonomy" id="105984"/>
    <lineage>
        <taxon>Eukaryota</taxon>
        <taxon>Fungi</taxon>
        <taxon>Dikarya</taxon>
        <taxon>Basidiomycota</taxon>
        <taxon>Agaricomycotina</taxon>
        <taxon>Tremellomycetes</taxon>
        <taxon>Trichosporonales</taxon>
        <taxon>Trichosporonaceae</taxon>
        <taxon>Apiotrichum</taxon>
    </lineage>
</organism>
<feature type="compositionally biased region" description="Low complexity" evidence="1">
    <location>
        <begin position="39"/>
        <end position="48"/>
    </location>
</feature>
<feature type="compositionally biased region" description="Pro residues" evidence="1">
    <location>
        <begin position="543"/>
        <end position="557"/>
    </location>
</feature>
<keyword evidence="3" id="KW-1185">Reference proteome</keyword>
<feature type="compositionally biased region" description="Low complexity" evidence="1">
    <location>
        <begin position="1569"/>
        <end position="1581"/>
    </location>
</feature>
<feature type="compositionally biased region" description="Pro residues" evidence="1">
    <location>
        <begin position="24"/>
        <end position="38"/>
    </location>
</feature>
<feature type="compositionally biased region" description="Low complexity" evidence="1">
    <location>
        <begin position="13"/>
        <end position="23"/>
    </location>
</feature>
<name>A0A427XN13_9TREE</name>
<reference evidence="2 3" key="1">
    <citation type="submission" date="2018-11" db="EMBL/GenBank/DDBJ databases">
        <title>Genome sequence of Apiotrichum porosum DSM 27194.</title>
        <authorList>
            <person name="Aliyu H."/>
            <person name="Gorte O."/>
            <person name="Ochsenreither K."/>
        </authorList>
    </citation>
    <scope>NUCLEOTIDE SEQUENCE [LARGE SCALE GENOMIC DNA]</scope>
    <source>
        <strain evidence="2 3">DSM 27194</strain>
    </source>
</reference>
<feature type="region of interest" description="Disordered" evidence="1">
    <location>
        <begin position="903"/>
        <end position="955"/>
    </location>
</feature>
<gene>
    <name evidence="2" type="ORF">EHS24_008895</name>
</gene>
<accession>A0A427XN13</accession>
<dbReference type="RefSeq" id="XP_028475266.1">
    <property type="nucleotide sequence ID" value="XM_028624194.1"/>
</dbReference>
<evidence type="ECO:0000256" key="1">
    <source>
        <dbReference type="SAM" id="MobiDB-lite"/>
    </source>
</evidence>
<feature type="region of interest" description="Disordered" evidence="1">
    <location>
        <begin position="637"/>
        <end position="681"/>
    </location>
</feature>
<feature type="compositionally biased region" description="Low complexity" evidence="1">
    <location>
        <begin position="1536"/>
        <end position="1546"/>
    </location>
</feature>